<dbReference type="Pfam" id="PF13701">
    <property type="entry name" value="DDE_Tnp_1_4"/>
    <property type="match status" value="1"/>
</dbReference>
<dbReference type="Proteomes" id="UP000436138">
    <property type="component" value="Chromosome"/>
</dbReference>
<dbReference type="InterPro" id="IPR047960">
    <property type="entry name" value="Transpos_IS1380"/>
</dbReference>
<evidence type="ECO:0000259" key="1">
    <source>
        <dbReference type="Pfam" id="PF13701"/>
    </source>
</evidence>
<name>A0A6I6MQA8_9ACTN</name>
<dbReference type="InterPro" id="IPR025668">
    <property type="entry name" value="Tnp_DDE_dom"/>
</dbReference>
<evidence type="ECO:0000313" key="3">
    <source>
        <dbReference type="Proteomes" id="UP000436138"/>
    </source>
</evidence>
<sequence length="463" mass="51190">MTADGRGLVGHAGAVLLHRVADRVGLTVALQRLWPAGGSATWRNRAHVLLGLASAIVLGATNLSEAEQLQAHHQAILGPAGSDSTAHRLLAGMDERELGRIARARARVRRHLWSLLALRPGGFPWLAVAGKVLTGWIVIDIDATVILASSKKEGAAATFKKTFGFHPLAAWCANTQESLAMLLRPGNAGSNTVADHLAVLADALGQIPDSSRAKILVRVDGAGATHELLEHLEKLNTARRTVRYLTGWTITADDEQAIAHLPERAWDALLEQDGTPHESYGVAELTGLNQRSGWPDGMRLLVRRVKPSGRQVKKLTAFEKKTGWKDSVVATNIRHMWGIAGSHQPQWLDALSRSHATVEDRVRGDKAMGLRNLPSKKWQVNQGWVLAANIGHDLDCWVRLLALHDQDDLVRAEPDTMRYRIYHLPARLARHARRRWLRIERTWSWAHAFTLAWQRLTDLPDVT</sequence>
<gene>
    <name evidence="2" type="ORF">GQF42_03405</name>
</gene>
<keyword evidence="3" id="KW-1185">Reference proteome</keyword>
<feature type="domain" description="Transposase DDE" evidence="1">
    <location>
        <begin position="3"/>
        <end position="460"/>
    </location>
</feature>
<dbReference type="NCBIfam" id="NF033539">
    <property type="entry name" value="transpos_IS1380"/>
    <property type="match status" value="1"/>
</dbReference>
<organism evidence="2 3">
    <name type="scientific">Streptomyces broussonetiae</name>
    <dbReference type="NCBI Taxonomy" id="2686304"/>
    <lineage>
        <taxon>Bacteria</taxon>
        <taxon>Bacillati</taxon>
        <taxon>Actinomycetota</taxon>
        <taxon>Actinomycetes</taxon>
        <taxon>Kitasatosporales</taxon>
        <taxon>Streptomycetaceae</taxon>
        <taxon>Streptomyces</taxon>
    </lineage>
</organism>
<accession>A0A6I6MQA8</accession>
<dbReference type="KEGG" id="sbro:GQF42_03405"/>
<dbReference type="AlphaFoldDB" id="A0A6I6MQA8"/>
<dbReference type="EMBL" id="CP047020">
    <property type="protein sequence ID" value="QHA02463.1"/>
    <property type="molecule type" value="Genomic_DNA"/>
</dbReference>
<proteinExistence type="predicted"/>
<reference evidence="2 3" key="1">
    <citation type="submission" date="2019-12" db="EMBL/GenBank/DDBJ databases">
        <title>Streptomyces sp. strain T44 isolated from rhizosphere soil of Broussonetia papyrifera.</title>
        <authorList>
            <person name="Mo P."/>
        </authorList>
    </citation>
    <scope>NUCLEOTIDE SEQUENCE [LARGE SCALE GENOMIC DNA]</scope>
    <source>
        <strain evidence="2 3">T44</strain>
    </source>
</reference>
<evidence type="ECO:0000313" key="2">
    <source>
        <dbReference type="EMBL" id="QHA02463.1"/>
    </source>
</evidence>
<protein>
    <submittedName>
        <fullName evidence="2">IS1380 family transposase</fullName>
    </submittedName>
</protein>